<protein>
    <recommendedName>
        <fullName evidence="4">YfhO family protein</fullName>
    </recommendedName>
</protein>
<feature type="transmembrane region" description="Helical" evidence="1">
    <location>
        <begin position="410"/>
        <end position="429"/>
    </location>
</feature>
<keyword evidence="3" id="KW-1185">Reference proteome</keyword>
<feature type="transmembrane region" description="Helical" evidence="1">
    <location>
        <begin position="332"/>
        <end position="350"/>
    </location>
</feature>
<feature type="transmembrane region" description="Helical" evidence="1">
    <location>
        <begin position="692"/>
        <end position="717"/>
    </location>
</feature>
<feature type="transmembrane region" description="Helical" evidence="1">
    <location>
        <begin position="154"/>
        <end position="174"/>
    </location>
</feature>
<feature type="transmembrane region" description="Helical" evidence="1">
    <location>
        <begin position="356"/>
        <end position="375"/>
    </location>
</feature>
<dbReference type="AlphaFoldDB" id="A0A2W2BQA5"/>
<name>A0A2W2BQA5_9HYPH</name>
<feature type="transmembrane region" description="Helical" evidence="1">
    <location>
        <begin position="239"/>
        <end position="262"/>
    </location>
</feature>
<comment type="caution">
    <text evidence="2">The sequence shown here is derived from an EMBL/GenBank/DDBJ whole genome shotgun (WGS) entry which is preliminary data.</text>
</comment>
<evidence type="ECO:0000313" key="3">
    <source>
        <dbReference type="Proteomes" id="UP000248795"/>
    </source>
</evidence>
<feature type="transmembrane region" description="Helical" evidence="1">
    <location>
        <begin position="436"/>
        <end position="456"/>
    </location>
</feature>
<keyword evidence="1" id="KW-0812">Transmembrane</keyword>
<accession>A0A2W2BQA5</accession>
<dbReference type="EMBL" id="QKVK01000001">
    <property type="protein sequence ID" value="PZF78369.1"/>
    <property type="molecule type" value="Genomic_DNA"/>
</dbReference>
<feature type="transmembrane region" description="Helical" evidence="1">
    <location>
        <begin position="387"/>
        <end position="404"/>
    </location>
</feature>
<feature type="transmembrane region" description="Helical" evidence="1">
    <location>
        <begin position="112"/>
        <end position="133"/>
    </location>
</feature>
<proteinExistence type="predicted"/>
<evidence type="ECO:0008006" key="4">
    <source>
        <dbReference type="Google" id="ProtNLM"/>
    </source>
</evidence>
<evidence type="ECO:0000256" key="1">
    <source>
        <dbReference type="SAM" id="Phobius"/>
    </source>
</evidence>
<sequence>MVKSRAGDSSALSGDTRVQDVALTFVSAVLAVAAAGAPLLWEPRFFYTDDYQTYFMPLFHEVARLLETGEFPFITDRIWSGGAILAEYQLAVFNPVSLALYLLIANIGPAPAAAAVYSLFHIAVFAAGIYFLCRALQCRPSLSMMAAVTASTSGWLLYWGAGNWIPALVSLAWMPWAVGSLLRLHGGWQWFLPAAFSVALVLVSGWPFAVLAFTTVVAVVWLMTVSWQLKGNIRRCVPIYLALLAGGLLAAPAVLPMVPYLLYSERLVDAAPIWQSSLAALLAVGLPFDSTVWDTFYGREVVALPMTYVAWFIPVVLANASLERILKTPEEAALLAVVICLAGLSMLPQLGHFRWMFRLLPYYQIALIVLTALVLSRRGETIGFRTLPTALALLVPLAVSLLTLPGMTVVYAGSTVLVLLLIIATTFLARGRRGTWAGLALLSNVLVVWAASYSFVSAGFPSYPTKFLSPFSNREEAASAVPSRRIALFSRAGLAGAEADWRDFRPGNSSLFDSVISINGYSAFLPKPFREQFCFDYLGGLTCDDIIDRLTLPVEGLGSSLLDLTRTEVLDIQSPQMAEQFSRVAAGGWRSSIKPSGATVFSRQIDAAGPADPVSWQSPGVQTEVLSQSPRRIIVYVANDAATEATLVLARAWYPDWHARLNGVELPVEAVRGLLVQVRLPGQTRGQVVIEYWPAGLTMGFWMAAAGGILALGGLAWSLRMRGRPCAVPANREA</sequence>
<feature type="transmembrane region" description="Helical" evidence="1">
    <location>
        <begin position="301"/>
        <end position="320"/>
    </location>
</feature>
<keyword evidence="1" id="KW-0472">Membrane</keyword>
<dbReference type="RefSeq" id="WP_111195696.1">
    <property type="nucleotide sequence ID" value="NZ_QKVK01000001.1"/>
</dbReference>
<organism evidence="2 3">
    <name type="scientific">Aestuariivirga litoralis</name>
    <dbReference type="NCBI Taxonomy" id="2650924"/>
    <lineage>
        <taxon>Bacteria</taxon>
        <taxon>Pseudomonadati</taxon>
        <taxon>Pseudomonadota</taxon>
        <taxon>Alphaproteobacteria</taxon>
        <taxon>Hyphomicrobiales</taxon>
        <taxon>Aestuariivirgaceae</taxon>
        <taxon>Aestuariivirga</taxon>
    </lineage>
</organism>
<keyword evidence="1" id="KW-1133">Transmembrane helix</keyword>
<feature type="transmembrane region" description="Helical" evidence="1">
    <location>
        <begin position="194"/>
        <end position="227"/>
    </location>
</feature>
<feature type="transmembrane region" description="Helical" evidence="1">
    <location>
        <begin position="21"/>
        <end position="41"/>
    </location>
</feature>
<dbReference type="Proteomes" id="UP000248795">
    <property type="component" value="Unassembled WGS sequence"/>
</dbReference>
<gene>
    <name evidence="2" type="ORF">DK847_00665</name>
</gene>
<reference evidence="3" key="1">
    <citation type="submission" date="2018-06" db="EMBL/GenBank/DDBJ databases">
        <title>Aestuariibacter litoralis strain KCTC 52945T.</title>
        <authorList>
            <person name="Li X."/>
            <person name="Salam N."/>
            <person name="Li J.-L."/>
            <person name="Chen Y.-M."/>
            <person name="Yang Z.-W."/>
            <person name="Zhang L.-Y."/>
            <person name="Han M.-X."/>
            <person name="Xiao M."/>
            <person name="Li W.-J."/>
        </authorList>
    </citation>
    <scope>NUCLEOTIDE SEQUENCE [LARGE SCALE GENOMIC DNA]</scope>
    <source>
        <strain evidence="3">KCTC 52945</strain>
    </source>
</reference>
<evidence type="ECO:0000313" key="2">
    <source>
        <dbReference type="EMBL" id="PZF78369.1"/>
    </source>
</evidence>